<keyword evidence="4" id="KW-1185">Reference proteome</keyword>
<dbReference type="PANTHER" id="PTHR24321">
    <property type="entry name" value="DEHYDROGENASES, SHORT CHAIN"/>
    <property type="match status" value="1"/>
</dbReference>
<dbReference type="RefSeq" id="WP_344423683.1">
    <property type="nucleotide sequence ID" value="NZ_BAAAQK010000023.1"/>
</dbReference>
<dbReference type="SUPFAM" id="SSF51735">
    <property type="entry name" value="NAD(P)-binding Rossmann-fold domains"/>
    <property type="match status" value="1"/>
</dbReference>
<dbReference type="EMBL" id="BAAAQK010000023">
    <property type="protein sequence ID" value="GAA1868802.1"/>
    <property type="molecule type" value="Genomic_DNA"/>
</dbReference>
<protein>
    <submittedName>
        <fullName evidence="3">Glucose 1-dehydrogenase</fullName>
    </submittedName>
</protein>
<comment type="caution">
    <text evidence="3">The sequence shown here is derived from an EMBL/GenBank/DDBJ whole genome shotgun (WGS) entry which is preliminary data.</text>
</comment>
<evidence type="ECO:0000256" key="2">
    <source>
        <dbReference type="ARBA" id="ARBA00023002"/>
    </source>
</evidence>
<dbReference type="InterPro" id="IPR036291">
    <property type="entry name" value="NAD(P)-bd_dom_sf"/>
</dbReference>
<evidence type="ECO:0000313" key="3">
    <source>
        <dbReference type="EMBL" id="GAA1868802.1"/>
    </source>
</evidence>
<name>A0ABN2NIB0_9PSEU</name>
<comment type="similarity">
    <text evidence="1">Belongs to the short-chain dehydrogenases/reductases (SDR) family.</text>
</comment>
<gene>
    <name evidence="3" type="ORF">GCM10009836_56650</name>
</gene>
<dbReference type="PROSITE" id="PS00061">
    <property type="entry name" value="ADH_SHORT"/>
    <property type="match status" value="1"/>
</dbReference>
<keyword evidence="2" id="KW-0560">Oxidoreductase</keyword>
<dbReference type="Proteomes" id="UP001500449">
    <property type="component" value="Unassembled WGS sequence"/>
</dbReference>
<evidence type="ECO:0000313" key="4">
    <source>
        <dbReference type="Proteomes" id="UP001500449"/>
    </source>
</evidence>
<dbReference type="InterPro" id="IPR020904">
    <property type="entry name" value="Sc_DH/Rdtase_CS"/>
</dbReference>
<proteinExistence type="inferred from homology"/>
<dbReference type="InterPro" id="IPR002347">
    <property type="entry name" value="SDR_fam"/>
</dbReference>
<sequence length="249" mass="25567">MLDYTGQVVLVAGGGSGIGAATAAVLGEQGATVVVADINTAGAAAVTDKIRADGHTAEAVTLDITDLEACQAAVAGITERHGSLEAMVLCPGWSETHRFSSEGPEYWQRVIDVNYVGTINACFAALPVMKEAGYGRIVAFSSDAARVGTWGEAVYAGAKAGVIGLIKSLAREYGKSGVTANVVSPGVTDTPLMRHQDQVVIDKMVQLVTLKRIGEPAEVAAAAVFLASRQASFITGQVLSVSGGLTMVD</sequence>
<reference evidence="3 4" key="1">
    <citation type="journal article" date="2019" name="Int. J. Syst. Evol. Microbiol.">
        <title>The Global Catalogue of Microorganisms (GCM) 10K type strain sequencing project: providing services to taxonomists for standard genome sequencing and annotation.</title>
        <authorList>
            <consortium name="The Broad Institute Genomics Platform"/>
            <consortium name="The Broad Institute Genome Sequencing Center for Infectious Disease"/>
            <person name="Wu L."/>
            <person name="Ma J."/>
        </authorList>
    </citation>
    <scope>NUCLEOTIDE SEQUENCE [LARGE SCALE GENOMIC DNA]</scope>
    <source>
        <strain evidence="3 4">JCM 16009</strain>
    </source>
</reference>
<dbReference type="PRINTS" id="PR00081">
    <property type="entry name" value="GDHRDH"/>
</dbReference>
<accession>A0ABN2NIB0</accession>
<dbReference type="Pfam" id="PF13561">
    <property type="entry name" value="adh_short_C2"/>
    <property type="match status" value="1"/>
</dbReference>
<dbReference type="Gene3D" id="3.40.50.720">
    <property type="entry name" value="NAD(P)-binding Rossmann-like Domain"/>
    <property type="match status" value="1"/>
</dbReference>
<organism evidence="3 4">
    <name type="scientific">Pseudonocardia ailaonensis</name>
    <dbReference type="NCBI Taxonomy" id="367279"/>
    <lineage>
        <taxon>Bacteria</taxon>
        <taxon>Bacillati</taxon>
        <taxon>Actinomycetota</taxon>
        <taxon>Actinomycetes</taxon>
        <taxon>Pseudonocardiales</taxon>
        <taxon>Pseudonocardiaceae</taxon>
        <taxon>Pseudonocardia</taxon>
    </lineage>
</organism>
<evidence type="ECO:0000256" key="1">
    <source>
        <dbReference type="ARBA" id="ARBA00006484"/>
    </source>
</evidence>
<dbReference type="PANTHER" id="PTHR24321:SF8">
    <property type="entry name" value="ESTRADIOL 17-BETA-DEHYDROGENASE 8-RELATED"/>
    <property type="match status" value="1"/>
</dbReference>